<organism evidence="3 4">
    <name type="scientific">Malassezia furfur</name>
    <name type="common">Pityriasis versicolor infection agent</name>
    <name type="synonym">Pityrosporum furfur</name>
    <dbReference type="NCBI Taxonomy" id="55194"/>
    <lineage>
        <taxon>Eukaryota</taxon>
        <taxon>Fungi</taxon>
        <taxon>Dikarya</taxon>
        <taxon>Basidiomycota</taxon>
        <taxon>Ustilaginomycotina</taxon>
        <taxon>Malasseziomycetes</taxon>
        <taxon>Malasseziales</taxon>
        <taxon>Malasseziaceae</taxon>
        <taxon>Malassezia</taxon>
    </lineage>
</organism>
<dbReference type="PANTHER" id="PTHR47396">
    <property type="entry name" value="TYPE I RESTRICTION ENZYME ECOKI R PROTEIN"/>
    <property type="match status" value="1"/>
</dbReference>
<dbReference type="PROSITE" id="PS51192">
    <property type="entry name" value="HELICASE_ATP_BIND_1"/>
    <property type="match status" value="1"/>
</dbReference>
<evidence type="ECO:0000313" key="3">
    <source>
        <dbReference type="EMBL" id="WFD48600.1"/>
    </source>
</evidence>
<evidence type="ECO:0000256" key="1">
    <source>
        <dbReference type="ARBA" id="ARBA00022806"/>
    </source>
</evidence>
<dbReference type="EMBL" id="CP046236">
    <property type="protein sequence ID" value="WFD48600.1"/>
    <property type="molecule type" value="Genomic_DNA"/>
</dbReference>
<dbReference type="Gene3D" id="3.40.50.300">
    <property type="entry name" value="P-loop containing nucleotide triphosphate hydrolases"/>
    <property type="match status" value="1"/>
</dbReference>
<dbReference type="SUPFAM" id="SSF52540">
    <property type="entry name" value="P-loop containing nucleoside triphosphate hydrolases"/>
    <property type="match status" value="1"/>
</dbReference>
<evidence type="ECO:0000313" key="4">
    <source>
        <dbReference type="Proteomes" id="UP000818624"/>
    </source>
</evidence>
<dbReference type="InterPro" id="IPR014001">
    <property type="entry name" value="Helicase_ATP-bd"/>
</dbReference>
<feature type="domain" description="Helicase ATP-binding" evidence="2">
    <location>
        <begin position="80"/>
        <end position="251"/>
    </location>
</feature>
<name>A0ABY8EV66_MALFU</name>
<dbReference type="Pfam" id="PF04851">
    <property type="entry name" value="ResIII"/>
    <property type="match status" value="1"/>
</dbReference>
<keyword evidence="1 3" id="KW-0067">ATP-binding</keyword>
<keyword evidence="4" id="KW-1185">Reference proteome</keyword>
<dbReference type="InterPro" id="IPR027417">
    <property type="entry name" value="P-loop_NTPase"/>
</dbReference>
<protein>
    <submittedName>
        <fullName evidence="3">ATP-dependent helicase IRC3</fullName>
    </submittedName>
</protein>
<keyword evidence="1 3" id="KW-0378">Hydrolase</keyword>
<keyword evidence="1 3" id="KW-0347">Helicase</keyword>
<dbReference type="SMART" id="SM00487">
    <property type="entry name" value="DEXDc"/>
    <property type="match status" value="1"/>
</dbReference>
<dbReference type="InterPro" id="IPR050742">
    <property type="entry name" value="Helicase_Restrict-Modif_Enz"/>
</dbReference>
<evidence type="ECO:0000259" key="2">
    <source>
        <dbReference type="PROSITE" id="PS51192"/>
    </source>
</evidence>
<gene>
    <name evidence="3" type="primary">irc3_1</name>
    <name evidence="3" type="ORF">GLX27_003270</name>
</gene>
<proteinExistence type="predicted"/>
<dbReference type="GO" id="GO:0004386">
    <property type="term" value="F:helicase activity"/>
    <property type="evidence" value="ECO:0007669"/>
    <property type="project" value="UniProtKB-KW"/>
</dbReference>
<reference evidence="3 4" key="1">
    <citation type="journal article" date="2020" name="Elife">
        <title>Loss of centromere function drives karyotype evolution in closely related Malassezia species.</title>
        <authorList>
            <person name="Sankaranarayanan S.R."/>
            <person name="Ianiri G."/>
            <person name="Coelho M.A."/>
            <person name="Reza M.H."/>
            <person name="Thimmappa B.C."/>
            <person name="Ganguly P."/>
            <person name="Vadnala R.N."/>
            <person name="Sun S."/>
            <person name="Siddharthan R."/>
            <person name="Tellgren-Roth C."/>
            <person name="Dawson T.L."/>
            <person name="Heitman J."/>
            <person name="Sanyal K."/>
        </authorList>
    </citation>
    <scope>NUCLEOTIDE SEQUENCE [LARGE SCALE GENOMIC DNA]</scope>
    <source>
        <strain evidence="3">CBS14141</strain>
    </source>
</reference>
<accession>A0ABY8EV66</accession>
<sequence>MLHAARVVAGWGRPVARLGAAHVGARMCAPLCYTRMLWTLGAVRAPSAPGGHAAAAADAPPAPAVVLRPYQAECVETCLAALCRGVSRIGVSSPTGSGKTTMFTELLHRMPSPPGCAGQVLILVNAVALAEQAAATVRRILPHLSLELEQGTKHKASGVADVTVATVQSICRPNRLEKYDPARFKCVIVDEAHHSTSASYRSVLAHFNNGVRVGDAEADTPHAVPIIGFSATFSRHDGMALGTVYEEIVYHKDFLAMMDEKWCVVPLTQAVSAAVYGRARRIRPVQRLAHGLGLQRCVARQGDQRAVNQRADCALVAAACVRRTAVDAGVCSEH</sequence>
<dbReference type="Proteomes" id="UP000818624">
    <property type="component" value="Chromosome 3"/>
</dbReference>
<keyword evidence="1 3" id="KW-0547">Nucleotide-binding</keyword>
<dbReference type="InterPro" id="IPR006935">
    <property type="entry name" value="Helicase/UvrB_N"/>
</dbReference>
<dbReference type="PANTHER" id="PTHR47396:SF1">
    <property type="entry name" value="ATP-DEPENDENT HELICASE IRC3-RELATED"/>
    <property type="match status" value="1"/>
</dbReference>